<keyword evidence="3" id="KW-1185">Reference proteome</keyword>
<feature type="domain" description="Pseudouridine synthase RsuA/RluA-like" evidence="1">
    <location>
        <begin position="199"/>
        <end position="365"/>
    </location>
</feature>
<dbReference type="InterPro" id="IPR036140">
    <property type="entry name" value="PFN_sf"/>
</dbReference>
<proteinExistence type="predicted"/>
<evidence type="ECO:0000313" key="3">
    <source>
        <dbReference type="Proteomes" id="UP001279734"/>
    </source>
</evidence>
<sequence length="639" mass="71565">MAESNTLLRRAFLRARTAASASSFSSYLFLNQQFYHASVPASDAVADDRLMENRERQNKWFTLPPFDSTVDPSSLGKNLAGLSLLENDGTTATTAATNTTALKWVLRCCPRLPRSLVQKLFRLRQVRREIFNVADSQFSDRAQERLLKRVAAKDMMNQGDRILLPITVQEFPIKKHECHCSEEEMNFIRGLEIYKDGAIIAINKPPGMPVQGGLGIKRSLDELAGTCLRYDYSEPPRLVHRLDKDSSGILVMGRTQTSTTVLHSLFREKTFGASDDIAGRKRILQKRYLALVIGVPKHAKGLISAPLVEVKVDDGKSERITVTDKATSSKHAVTEYRVIKTSHDYTWLELSPLTGRKHQLRVHCSEVLGTPIVGDYKYGRQAHEEWKPLPYMSSSLDDQLCKGKMLDFCFDFDRGSISEQQPHLHLHCKQMVLPDVSLALQQAPLSSDLDFSESKHLNLVAPLPIHMQRSWYILNSSATEGSSELLLPRCFRMDWTYVHKAWEKWATNNVGNSGRPLKAALLINYDPTGPSRLLSTIAEQEGVKANPIEISQFVTFIKRNRLQNETFLIGPNEYMVTSIHENWFHGRCMNSSKPSGEGVVVMQTAAFLLVALYNGSTGSASAAVAAADQFAAQLGRKNL</sequence>
<reference evidence="2" key="1">
    <citation type="submission" date="2023-05" db="EMBL/GenBank/DDBJ databases">
        <title>Nepenthes gracilis genome sequencing.</title>
        <authorList>
            <person name="Fukushima K."/>
        </authorList>
    </citation>
    <scope>NUCLEOTIDE SEQUENCE</scope>
    <source>
        <strain evidence="2">SING2019-196</strain>
    </source>
</reference>
<dbReference type="Pfam" id="PF00235">
    <property type="entry name" value="Profilin"/>
    <property type="match status" value="1"/>
</dbReference>
<dbReference type="Gene3D" id="3.30.450.30">
    <property type="entry name" value="Dynein light chain 2a, cytoplasmic"/>
    <property type="match status" value="1"/>
</dbReference>
<dbReference type="Proteomes" id="UP001279734">
    <property type="component" value="Unassembled WGS sequence"/>
</dbReference>
<dbReference type="Pfam" id="PF00849">
    <property type="entry name" value="PseudoU_synth_2"/>
    <property type="match status" value="1"/>
</dbReference>
<name>A0AAD3S1R3_NEPGR</name>
<dbReference type="GO" id="GO:0009982">
    <property type="term" value="F:pseudouridine synthase activity"/>
    <property type="evidence" value="ECO:0007669"/>
    <property type="project" value="InterPro"/>
</dbReference>
<evidence type="ECO:0000259" key="1">
    <source>
        <dbReference type="Pfam" id="PF00849"/>
    </source>
</evidence>
<comment type="caution">
    <text evidence="2">The sequence shown here is derived from an EMBL/GenBank/DDBJ whole genome shotgun (WGS) entry which is preliminary data.</text>
</comment>
<evidence type="ECO:0000313" key="2">
    <source>
        <dbReference type="EMBL" id="GMH02843.1"/>
    </source>
</evidence>
<dbReference type="GO" id="GO:0003779">
    <property type="term" value="F:actin binding"/>
    <property type="evidence" value="ECO:0007669"/>
    <property type="project" value="InterPro"/>
</dbReference>
<organism evidence="2 3">
    <name type="scientific">Nepenthes gracilis</name>
    <name type="common">Slender pitcher plant</name>
    <dbReference type="NCBI Taxonomy" id="150966"/>
    <lineage>
        <taxon>Eukaryota</taxon>
        <taxon>Viridiplantae</taxon>
        <taxon>Streptophyta</taxon>
        <taxon>Embryophyta</taxon>
        <taxon>Tracheophyta</taxon>
        <taxon>Spermatophyta</taxon>
        <taxon>Magnoliopsida</taxon>
        <taxon>eudicotyledons</taxon>
        <taxon>Gunneridae</taxon>
        <taxon>Pentapetalae</taxon>
        <taxon>Caryophyllales</taxon>
        <taxon>Nepenthaceae</taxon>
        <taxon>Nepenthes</taxon>
    </lineage>
</organism>
<dbReference type="InterPro" id="IPR006145">
    <property type="entry name" value="PsdUridine_synth_RsuA/RluA"/>
</dbReference>
<gene>
    <name evidence="2" type="ORF">Nepgr_004682</name>
</gene>
<dbReference type="GO" id="GO:0003723">
    <property type="term" value="F:RNA binding"/>
    <property type="evidence" value="ECO:0007669"/>
    <property type="project" value="InterPro"/>
</dbReference>
<dbReference type="EMBL" id="BSYO01000004">
    <property type="protein sequence ID" value="GMH02843.1"/>
    <property type="molecule type" value="Genomic_DNA"/>
</dbReference>
<protein>
    <recommendedName>
        <fullName evidence="1">Pseudouridine synthase RsuA/RluA-like domain-containing protein</fullName>
    </recommendedName>
</protein>
<dbReference type="SUPFAM" id="SSF55120">
    <property type="entry name" value="Pseudouridine synthase"/>
    <property type="match status" value="1"/>
</dbReference>
<dbReference type="PANTHER" id="PTHR36780">
    <property type="entry name" value="OS05G0241400 PROTEIN"/>
    <property type="match status" value="1"/>
</dbReference>
<dbReference type="InterPro" id="IPR020103">
    <property type="entry name" value="PsdUridine_synth_cat_dom_sf"/>
</dbReference>
<dbReference type="PANTHER" id="PTHR36780:SF1">
    <property type="entry name" value="PROFILIN"/>
    <property type="match status" value="1"/>
</dbReference>
<dbReference type="CDD" id="cd02869">
    <property type="entry name" value="PseudoU_synth_RluA_like"/>
    <property type="match status" value="1"/>
</dbReference>
<dbReference type="AlphaFoldDB" id="A0AAD3S1R3"/>
<accession>A0AAD3S1R3</accession>
<dbReference type="GO" id="GO:0001522">
    <property type="term" value="P:pseudouridine synthesis"/>
    <property type="evidence" value="ECO:0007669"/>
    <property type="project" value="InterPro"/>
</dbReference>
<dbReference type="SUPFAM" id="SSF55770">
    <property type="entry name" value="Profilin (actin-binding protein)"/>
    <property type="match status" value="1"/>
</dbReference>
<dbReference type="InterPro" id="IPR048278">
    <property type="entry name" value="PFN"/>
</dbReference>
<dbReference type="Gene3D" id="3.30.2350.10">
    <property type="entry name" value="Pseudouridine synthase"/>
    <property type="match status" value="1"/>
</dbReference>